<dbReference type="GO" id="GO:0004560">
    <property type="term" value="F:alpha-L-fucosidase activity"/>
    <property type="evidence" value="ECO:0007669"/>
    <property type="project" value="TreeGrafter"/>
</dbReference>
<dbReference type="InterPro" id="IPR008928">
    <property type="entry name" value="6-hairpin_glycosidase_sf"/>
</dbReference>
<comment type="caution">
    <text evidence="3">The sequence shown here is derived from an EMBL/GenBank/DDBJ whole genome shotgun (WGS) entry which is preliminary data.</text>
</comment>
<evidence type="ECO:0000256" key="1">
    <source>
        <dbReference type="SAM" id="MobiDB-lite"/>
    </source>
</evidence>
<protein>
    <submittedName>
        <fullName evidence="3">Uncharacterized protein</fullName>
    </submittedName>
</protein>
<feature type="region of interest" description="Disordered" evidence="1">
    <location>
        <begin position="543"/>
        <end position="562"/>
    </location>
</feature>
<proteinExistence type="predicted"/>
<evidence type="ECO:0000256" key="2">
    <source>
        <dbReference type="SAM" id="SignalP"/>
    </source>
</evidence>
<dbReference type="SUPFAM" id="SSF48208">
    <property type="entry name" value="Six-hairpin glycosidases"/>
    <property type="match status" value="1"/>
</dbReference>
<dbReference type="InterPro" id="IPR012341">
    <property type="entry name" value="6hp_glycosidase-like_sf"/>
</dbReference>
<keyword evidence="2" id="KW-0732">Signal</keyword>
<feature type="region of interest" description="Disordered" evidence="1">
    <location>
        <begin position="180"/>
        <end position="211"/>
    </location>
</feature>
<organism evidence="3 4">
    <name type="scientific">Chlamydomonas eustigma</name>
    <dbReference type="NCBI Taxonomy" id="1157962"/>
    <lineage>
        <taxon>Eukaryota</taxon>
        <taxon>Viridiplantae</taxon>
        <taxon>Chlorophyta</taxon>
        <taxon>core chlorophytes</taxon>
        <taxon>Chlorophyceae</taxon>
        <taxon>CS clade</taxon>
        <taxon>Chlamydomonadales</taxon>
        <taxon>Chlamydomonadaceae</taxon>
        <taxon>Chlamydomonas</taxon>
    </lineage>
</organism>
<accession>A0A250XGD9</accession>
<evidence type="ECO:0000313" key="4">
    <source>
        <dbReference type="Proteomes" id="UP000232323"/>
    </source>
</evidence>
<dbReference type="GO" id="GO:0005975">
    <property type="term" value="P:carbohydrate metabolic process"/>
    <property type="evidence" value="ECO:0007669"/>
    <property type="project" value="InterPro"/>
</dbReference>
<gene>
    <name evidence="3" type="ORF">CEUSTIGMA_g9565.t1</name>
</gene>
<dbReference type="PANTHER" id="PTHR31084:SF0">
    <property type="entry name" value="ALPHA-L-FUCOSIDASE 2"/>
    <property type="match status" value="1"/>
</dbReference>
<evidence type="ECO:0000313" key="3">
    <source>
        <dbReference type="EMBL" id="GAX82137.1"/>
    </source>
</evidence>
<feature type="compositionally biased region" description="Basic and acidic residues" evidence="1">
    <location>
        <begin position="186"/>
        <end position="206"/>
    </location>
</feature>
<feature type="chain" id="PRO_5012083686" evidence="2">
    <location>
        <begin position="22"/>
        <end position="1290"/>
    </location>
</feature>
<dbReference type="PANTHER" id="PTHR31084">
    <property type="entry name" value="ALPHA-L-FUCOSIDASE 2"/>
    <property type="match status" value="1"/>
</dbReference>
<dbReference type="Gene3D" id="2.60.40.1180">
    <property type="entry name" value="Golgi alpha-mannosidase II"/>
    <property type="match status" value="1"/>
</dbReference>
<keyword evidence="4" id="KW-1185">Reference proteome</keyword>
<dbReference type="Proteomes" id="UP000232323">
    <property type="component" value="Unassembled WGS sequence"/>
</dbReference>
<name>A0A250XGD9_9CHLO</name>
<sequence length="1290" mass="140951">MLHMEAIVLVLAVAVMQEVFSMDRSGKDLARLWTHHWNTGQYPRCVPCRNVPDGPLAGNGDLGVVIGGNTGSLGLPGSKTNHSEPSKPPSLGLYFGKNDFWGFPGAVTFHASFQHFSIGYLLLSIMDTSGDAVPLPVFTASQSLADGKLSATAQSGEETEPYLSGDRRYYKRVKLSTVEGGHASRTRMDSRDHKLQAEQVREDQYHSGEASEQSGMLHYALTVQALVLSDRNVALTNITVACPVGVQHVSLKLQLGSDNPYNLPLTILPSAASSQSHSLGQHGDGEALKEAPAGRTVGEVKRSVKQGPHTFLPRVMFPASSRPLLSLMKSSTLDSGRFSPVLTPCEPSQLVYNGIRTFKLNPVNKQITIVNNSLTLCLQLIRMPNSRGSGVLSEEDQQYRVVTGSCTSGQDLSIWRLQNNQIRIRISSPVPDPVYEQQMANGSHSVEGLDLCLGVQVMQEHDHISCPHGSYATSPSAQGACQSLQWAVLPLPCTGSVHSKSLQWQYDEISGYLSSRSAPGRCLTSVGPYDTNDVAMSVHVLQGTNPSEHPSTPAPKPSASEDTGVQILSMQCGLPAQLSVSVVTQRDASERYKIKSAEVQRHSPDILVELGSLLAPVIAPERHTLQEGMQFFRKSVQIRRSNSSRFSSRVTSLLVEEEPVEVNNLKVIDVQEAWLMQQQWWDSFYDLSWVNLGGPVGAWAELERFYFAMLYLMRSSMAEGSVAPSLWGPFSTSDSPSWSDDMTLDYNFQANFWSVATANRPEFSKLYEATLLDSRLMPLARQRANSISWSLGGWPDQLGAEVMGMSCGPTPDWDHDYGCLPGFGGFQGIAFVSCTGPFRGMECSFDDGTRFVAGLSATPMLMYYDATQDKTFLVERLLPYLKEVAAFYMSYATWDKKRGVFVLRFTCAQELCSTSSGINPPLAEHGYPPMTTSVFHAQHNNHQDLAYLQMTLSRLLEFTDPQGVHGASASNETRTQWSHLLYNLASFPTAELAAEGEEATLQRLSSCSSRKVLKQAAHGNSSDGIMHTRCGMKRQLVFAEAETDDPRHQPIPTSNGGYPITHLAAIFPAQVIQSGDDDDDVSSQDTAKISLLVDIGRRTADLMNNISDYAPGNGFCLAWPPAAALATRDTARQLLHSFSAAFTRKALPNGWPDLGGGGLEQIGALEAIHLLMLRVRQQDGALLLFPAWPADGNLVSFTRLRARGGHLVSATWNGTGVVSPVKILSAAGRHIVLKSPWSDGSGQTSLCVKASDPVNGHSLPEPYLLRVPRSQQSWTWETARGMEYEVTPYC</sequence>
<feature type="signal peptide" evidence="2">
    <location>
        <begin position="1"/>
        <end position="21"/>
    </location>
</feature>
<dbReference type="InterPro" id="IPR013780">
    <property type="entry name" value="Glyco_hydro_b"/>
</dbReference>
<dbReference type="Gene3D" id="1.50.10.10">
    <property type="match status" value="1"/>
</dbReference>
<dbReference type="EMBL" id="BEGY01000076">
    <property type="protein sequence ID" value="GAX82137.1"/>
    <property type="molecule type" value="Genomic_DNA"/>
</dbReference>
<dbReference type="OrthoDB" id="10662748at2759"/>
<reference evidence="3 4" key="1">
    <citation type="submission" date="2017-08" db="EMBL/GenBank/DDBJ databases">
        <title>Acidophilic green algal genome provides insights into adaptation to an acidic environment.</title>
        <authorList>
            <person name="Hirooka S."/>
            <person name="Hirose Y."/>
            <person name="Kanesaki Y."/>
            <person name="Higuchi S."/>
            <person name="Fujiwara T."/>
            <person name="Onuma R."/>
            <person name="Era A."/>
            <person name="Ohbayashi R."/>
            <person name="Uzuka A."/>
            <person name="Nozaki H."/>
            <person name="Yoshikawa H."/>
            <person name="Miyagishima S.Y."/>
        </authorList>
    </citation>
    <scope>NUCLEOTIDE SEQUENCE [LARGE SCALE GENOMIC DNA]</scope>
    <source>
        <strain evidence="3 4">NIES-2499</strain>
    </source>
</reference>